<gene>
    <name evidence="2" type="ORF">PVAP13_1KG297905</name>
</gene>
<name>A0A8T0XU97_PANVG</name>
<comment type="caution">
    <text evidence="2">The sequence shown here is derived from an EMBL/GenBank/DDBJ whole genome shotgun (WGS) entry which is preliminary data.</text>
</comment>
<organism evidence="2 3">
    <name type="scientific">Panicum virgatum</name>
    <name type="common">Blackwell switchgrass</name>
    <dbReference type="NCBI Taxonomy" id="38727"/>
    <lineage>
        <taxon>Eukaryota</taxon>
        <taxon>Viridiplantae</taxon>
        <taxon>Streptophyta</taxon>
        <taxon>Embryophyta</taxon>
        <taxon>Tracheophyta</taxon>
        <taxon>Spermatophyta</taxon>
        <taxon>Magnoliopsida</taxon>
        <taxon>Liliopsida</taxon>
        <taxon>Poales</taxon>
        <taxon>Poaceae</taxon>
        <taxon>PACMAD clade</taxon>
        <taxon>Panicoideae</taxon>
        <taxon>Panicodae</taxon>
        <taxon>Paniceae</taxon>
        <taxon>Panicinae</taxon>
        <taxon>Panicum</taxon>
        <taxon>Panicum sect. Hiantes</taxon>
    </lineage>
</organism>
<feature type="region of interest" description="Disordered" evidence="1">
    <location>
        <begin position="27"/>
        <end position="70"/>
    </location>
</feature>
<dbReference type="EMBL" id="CM029037">
    <property type="protein sequence ID" value="KAG2658939.1"/>
    <property type="molecule type" value="Genomic_DNA"/>
</dbReference>
<evidence type="ECO:0000313" key="2">
    <source>
        <dbReference type="EMBL" id="KAG2658939.1"/>
    </source>
</evidence>
<keyword evidence="3" id="KW-1185">Reference proteome</keyword>
<proteinExistence type="predicted"/>
<evidence type="ECO:0000256" key="1">
    <source>
        <dbReference type="SAM" id="MobiDB-lite"/>
    </source>
</evidence>
<dbReference type="AlphaFoldDB" id="A0A8T0XU97"/>
<dbReference type="Proteomes" id="UP000823388">
    <property type="component" value="Chromosome 1K"/>
</dbReference>
<protein>
    <submittedName>
        <fullName evidence="2">Uncharacterized protein</fullName>
    </submittedName>
</protein>
<reference evidence="2" key="1">
    <citation type="submission" date="2020-05" db="EMBL/GenBank/DDBJ databases">
        <title>WGS assembly of Panicum virgatum.</title>
        <authorList>
            <person name="Lovell J.T."/>
            <person name="Jenkins J."/>
            <person name="Shu S."/>
            <person name="Juenger T.E."/>
            <person name="Schmutz J."/>
        </authorList>
    </citation>
    <scope>NUCLEOTIDE SEQUENCE</scope>
    <source>
        <strain evidence="2">AP13</strain>
    </source>
</reference>
<evidence type="ECO:0000313" key="3">
    <source>
        <dbReference type="Proteomes" id="UP000823388"/>
    </source>
</evidence>
<accession>A0A8T0XU97</accession>
<sequence>MWLIAWHGSSHRADLWHLRRRLELLPQHHLDPGPNPSSSHGSHRLARPPPITSFIHKHVGRTPGAVARIT</sequence>